<feature type="compositionally biased region" description="Basic and acidic residues" evidence="15">
    <location>
        <begin position="854"/>
        <end position="863"/>
    </location>
</feature>
<evidence type="ECO:0000259" key="16">
    <source>
        <dbReference type="PROSITE" id="PS50172"/>
    </source>
</evidence>
<evidence type="ECO:0000256" key="2">
    <source>
        <dbReference type="ARBA" id="ARBA00010945"/>
    </source>
</evidence>
<dbReference type="SMART" id="SM00292">
    <property type="entry name" value="BRCT"/>
    <property type="match status" value="1"/>
</dbReference>
<dbReference type="EC" id="2.7.7.-" evidence="13"/>
<dbReference type="CDD" id="cd12145">
    <property type="entry name" value="Rev1_C"/>
    <property type="match status" value="1"/>
</dbReference>
<dbReference type="Pfam" id="PF00533">
    <property type="entry name" value="BRCT"/>
    <property type="match status" value="1"/>
</dbReference>
<dbReference type="InterPro" id="IPR031991">
    <property type="entry name" value="Rev1_C"/>
</dbReference>
<dbReference type="GO" id="GO:0070987">
    <property type="term" value="P:error-free translesion synthesis"/>
    <property type="evidence" value="ECO:0007669"/>
    <property type="project" value="TreeGrafter"/>
</dbReference>
<evidence type="ECO:0000256" key="8">
    <source>
        <dbReference type="ARBA" id="ARBA00022763"/>
    </source>
</evidence>
<dbReference type="InterPro" id="IPR001357">
    <property type="entry name" value="BRCT_dom"/>
</dbReference>
<dbReference type="PANTHER" id="PTHR45990:SF1">
    <property type="entry name" value="DNA REPAIR PROTEIN REV1"/>
    <property type="match status" value="1"/>
</dbReference>
<feature type="binding site" evidence="14">
    <location>
        <position position="337"/>
    </location>
    <ligand>
        <name>Mg(2+)</name>
        <dbReference type="ChEBI" id="CHEBI:18420"/>
        <label>1</label>
    </ligand>
</feature>
<evidence type="ECO:0000256" key="13">
    <source>
        <dbReference type="PIRNR" id="PIRNR036573"/>
    </source>
</evidence>
<feature type="compositionally biased region" description="Polar residues" evidence="15">
    <location>
        <begin position="784"/>
        <end position="803"/>
    </location>
</feature>
<dbReference type="GO" id="GO:0017125">
    <property type="term" value="F:deoxycytidyl transferase activity"/>
    <property type="evidence" value="ECO:0007669"/>
    <property type="project" value="TreeGrafter"/>
</dbReference>
<evidence type="ECO:0000256" key="11">
    <source>
        <dbReference type="ARBA" id="ARBA00023204"/>
    </source>
</evidence>
<dbReference type="InterPro" id="IPR047346">
    <property type="entry name" value="Rev1_UBM1/2"/>
</dbReference>
<dbReference type="SUPFAM" id="SSF56672">
    <property type="entry name" value="DNA/RNA polymerases"/>
    <property type="match status" value="1"/>
</dbReference>
<dbReference type="AlphaFoldDB" id="A0A8B9LRL1"/>
<dbReference type="PROSITE" id="PS50172">
    <property type="entry name" value="BRCT"/>
    <property type="match status" value="1"/>
</dbReference>
<dbReference type="GO" id="GO:0042276">
    <property type="term" value="P:error-prone translesion synthesis"/>
    <property type="evidence" value="ECO:0007669"/>
    <property type="project" value="InterPro"/>
</dbReference>
<evidence type="ECO:0000259" key="17">
    <source>
        <dbReference type="PROSITE" id="PS50173"/>
    </source>
</evidence>
<evidence type="ECO:0000256" key="3">
    <source>
        <dbReference type="ARBA" id="ARBA00020399"/>
    </source>
</evidence>
<feature type="region of interest" description="Disordered" evidence="15">
    <location>
        <begin position="784"/>
        <end position="820"/>
    </location>
</feature>
<dbReference type="GO" id="GO:0003684">
    <property type="term" value="F:damaged DNA binding"/>
    <property type="evidence" value="ECO:0007669"/>
    <property type="project" value="UniProtKB-UniRule"/>
</dbReference>
<keyword evidence="9 14" id="KW-0460">Magnesium</keyword>
<evidence type="ECO:0000256" key="7">
    <source>
        <dbReference type="ARBA" id="ARBA00022723"/>
    </source>
</evidence>
<dbReference type="InterPro" id="IPR038401">
    <property type="entry name" value="Rev1_C_sf"/>
</dbReference>
<dbReference type="Pfam" id="PF00817">
    <property type="entry name" value="IMS"/>
    <property type="match status" value="2"/>
</dbReference>
<evidence type="ECO:0000256" key="5">
    <source>
        <dbReference type="ARBA" id="ARBA00022679"/>
    </source>
</evidence>
<evidence type="ECO:0000256" key="10">
    <source>
        <dbReference type="ARBA" id="ARBA00023125"/>
    </source>
</evidence>
<dbReference type="InterPro" id="IPR043502">
    <property type="entry name" value="DNA/RNA_pol_sf"/>
</dbReference>
<evidence type="ECO:0000256" key="9">
    <source>
        <dbReference type="ARBA" id="ARBA00022842"/>
    </source>
</evidence>
<comment type="similarity">
    <text evidence="2 13">Belongs to the DNA polymerase type-Y family.</text>
</comment>
<dbReference type="GO" id="GO:0005634">
    <property type="term" value="C:nucleus"/>
    <property type="evidence" value="ECO:0007669"/>
    <property type="project" value="UniProtKB-SubCell"/>
</dbReference>
<comment type="cofactor">
    <cofactor evidence="14">
        <name>Mg(2+)</name>
        <dbReference type="ChEBI" id="CHEBI:18420"/>
    </cofactor>
    <text evidence="14">Binds 2 magnesium ions.</text>
</comment>
<dbReference type="InterPro" id="IPR017961">
    <property type="entry name" value="DNA_pol_Y-fam_little_finger"/>
</dbReference>
<reference evidence="18" key="1">
    <citation type="submission" date="2025-08" db="UniProtKB">
        <authorList>
            <consortium name="Ensembl"/>
        </authorList>
    </citation>
    <scope>IDENTIFICATION</scope>
</reference>
<evidence type="ECO:0000256" key="14">
    <source>
        <dbReference type="PIRSR" id="PIRSR036573-2"/>
    </source>
</evidence>
<dbReference type="Pfam" id="PF11799">
    <property type="entry name" value="IMS_C"/>
    <property type="match status" value="1"/>
</dbReference>
<gene>
    <name evidence="18" type="primary">rev1</name>
</gene>
<dbReference type="SUPFAM" id="SSF100879">
    <property type="entry name" value="Lesion bypass DNA polymerase (Y-family), little finger domain"/>
    <property type="match status" value="1"/>
</dbReference>
<dbReference type="Proteomes" id="UP000694621">
    <property type="component" value="Unplaced"/>
</dbReference>
<dbReference type="Gene3D" id="1.10.150.20">
    <property type="entry name" value="5' to 3' exonuclease, C-terminal subdomain"/>
    <property type="match status" value="1"/>
</dbReference>
<dbReference type="InterPro" id="IPR012112">
    <property type="entry name" value="REV1"/>
</dbReference>
<dbReference type="Pfam" id="PF14377">
    <property type="entry name" value="UBM"/>
    <property type="match status" value="2"/>
</dbReference>
<dbReference type="PIRSF" id="PIRSF036573">
    <property type="entry name" value="REV1"/>
    <property type="match status" value="1"/>
</dbReference>
<feature type="binding site" evidence="14">
    <location>
        <position position="483"/>
    </location>
    <ligand>
        <name>Mg(2+)</name>
        <dbReference type="ChEBI" id="CHEBI:18420"/>
        <label>1</label>
    </ligand>
</feature>
<dbReference type="Pfam" id="PF16727">
    <property type="entry name" value="REV1_C"/>
    <property type="match status" value="1"/>
</dbReference>
<feature type="region of interest" description="Disordered" evidence="15">
    <location>
        <begin position="965"/>
        <end position="1003"/>
    </location>
</feature>
<dbReference type="CDD" id="cd17719">
    <property type="entry name" value="BRCT_Rev1"/>
    <property type="match status" value="1"/>
</dbReference>
<dbReference type="Gene3D" id="6.10.250.1630">
    <property type="match status" value="2"/>
</dbReference>
<keyword evidence="4 13" id="KW-0237">DNA synthesis</keyword>
<comment type="function">
    <text evidence="13">Deoxycytidyl transferase involved in DNA repair. Transfers a dCMP residue from dCTP to the 3'-end of a DNA primer in a template-dependent reaction. May assist in the first step in the bypass of abasic lesions by the insertion of a nucleotide opposite the lesion. Required for normal induction of mutations by physical and chemical agents.</text>
</comment>
<dbReference type="PANTHER" id="PTHR45990">
    <property type="entry name" value="DNA REPAIR PROTEIN REV1"/>
    <property type="match status" value="1"/>
</dbReference>
<dbReference type="CDD" id="cd19318">
    <property type="entry name" value="Rev1_UBM2"/>
    <property type="match status" value="1"/>
</dbReference>
<keyword evidence="10 13" id="KW-0238">DNA-binding</keyword>
<feature type="region of interest" description="Disordered" evidence="15">
    <location>
        <begin position="246"/>
        <end position="266"/>
    </location>
</feature>
<comment type="subcellular location">
    <subcellularLocation>
        <location evidence="1 13">Nucleus</location>
    </subcellularLocation>
</comment>
<keyword evidence="5 13" id="KW-0808">Transferase</keyword>
<evidence type="ECO:0000256" key="6">
    <source>
        <dbReference type="ARBA" id="ARBA00022695"/>
    </source>
</evidence>
<dbReference type="SUPFAM" id="SSF52113">
    <property type="entry name" value="BRCT domain"/>
    <property type="match status" value="1"/>
</dbReference>
<dbReference type="Gene3D" id="3.30.70.270">
    <property type="match status" value="2"/>
</dbReference>
<dbReference type="GO" id="GO:0003887">
    <property type="term" value="F:DNA-directed DNA polymerase activity"/>
    <property type="evidence" value="ECO:0007669"/>
    <property type="project" value="InterPro"/>
</dbReference>
<feature type="binding site" evidence="14">
    <location>
        <position position="482"/>
    </location>
    <ligand>
        <name>Mg(2+)</name>
        <dbReference type="ChEBI" id="CHEBI:18420"/>
        <label>1</label>
    </ligand>
</feature>
<dbReference type="InterPro" id="IPR001126">
    <property type="entry name" value="UmuC"/>
</dbReference>
<feature type="domain" description="BRCT" evidence="16">
    <location>
        <begin position="38"/>
        <end position="125"/>
    </location>
</feature>
<dbReference type="InterPro" id="IPR036420">
    <property type="entry name" value="BRCT_dom_sf"/>
</dbReference>
<feature type="region of interest" description="Disordered" evidence="15">
    <location>
        <begin position="854"/>
        <end position="878"/>
    </location>
</feature>
<feature type="domain" description="UmuC" evidence="17">
    <location>
        <begin position="333"/>
        <end position="565"/>
    </location>
</feature>
<dbReference type="FunFam" id="3.40.50.10190:FF:000009">
    <property type="entry name" value="DNA repair protein REV1"/>
    <property type="match status" value="1"/>
</dbReference>
<proteinExistence type="inferred from homology"/>
<organism evidence="18 19">
    <name type="scientific">Astyanax mexicanus</name>
    <name type="common">Blind cave fish</name>
    <name type="synonym">Astyanax fasciatus mexicanus</name>
    <dbReference type="NCBI Taxonomy" id="7994"/>
    <lineage>
        <taxon>Eukaryota</taxon>
        <taxon>Metazoa</taxon>
        <taxon>Chordata</taxon>
        <taxon>Craniata</taxon>
        <taxon>Vertebrata</taxon>
        <taxon>Euteleostomi</taxon>
        <taxon>Actinopterygii</taxon>
        <taxon>Neopterygii</taxon>
        <taxon>Teleostei</taxon>
        <taxon>Ostariophysi</taxon>
        <taxon>Characiformes</taxon>
        <taxon>Characoidei</taxon>
        <taxon>Acestrorhamphidae</taxon>
        <taxon>Acestrorhamphinae</taxon>
        <taxon>Astyanax</taxon>
    </lineage>
</organism>
<evidence type="ECO:0000313" key="19">
    <source>
        <dbReference type="Proteomes" id="UP000694621"/>
    </source>
</evidence>
<dbReference type="FunFam" id="3.30.70.270:FF:000005">
    <property type="entry name" value="DNA repair protein REV1"/>
    <property type="match status" value="1"/>
</dbReference>
<keyword evidence="12 13" id="KW-0539">Nucleus</keyword>
<evidence type="ECO:0000256" key="1">
    <source>
        <dbReference type="ARBA" id="ARBA00004123"/>
    </source>
</evidence>
<keyword evidence="11 13" id="KW-0234">DNA repair</keyword>
<dbReference type="Gene3D" id="3.30.1490.100">
    <property type="entry name" value="DNA polymerase, Y-family, little finger domain"/>
    <property type="match status" value="1"/>
</dbReference>
<feature type="compositionally biased region" description="Polar residues" evidence="15">
    <location>
        <begin position="991"/>
        <end position="1003"/>
    </location>
</feature>
<dbReference type="CDD" id="cd01701">
    <property type="entry name" value="PolY_Rev1"/>
    <property type="match status" value="1"/>
</dbReference>
<dbReference type="Gene3D" id="6.10.250.1490">
    <property type="match status" value="1"/>
</dbReference>
<keyword evidence="6 13" id="KW-0548">Nucleotidyltransferase</keyword>
<dbReference type="FunFam" id="3.40.1170.60:FF:000005">
    <property type="entry name" value="DNA repair protein REV1"/>
    <property type="match status" value="1"/>
</dbReference>
<dbReference type="PROSITE" id="PS50173">
    <property type="entry name" value="UMUC"/>
    <property type="match status" value="1"/>
</dbReference>
<keyword evidence="7 14" id="KW-0479">Metal-binding</keyword>
<evidence type="ECO:0000256" key="4">
    <source>
        <dbReference type="ARBA" id="ARBA00022634"/>
    </source>
</evidence>
<evidence type="ECO:0000313" key="18">
    <source>
        <dbReference type="Ensembl" id="ENSAMXP00005055020.1"/>
    </source>
</evidence>
<dbReference type="GO" id="GO:0046872">
    <property type="term" value="F:metal ion binding"/>
    <property type="evidence" value="ECO:0007669"/>
    <property type="project" value="UniProtKB-KW"/>
</dbReference>
<dbReference type="Gene3D" id="3.40.50.10190">
    <property type="entry name" value="BRCT domain"/>
    <property type="match status" value="1"/>
</dbReference>
<dbReference type="InterPro" id="IPR053848">
    <property type="entry name" value="IMS_HHH_1"/>
</dbReference>
<dbReference type="FunFam" id="1.10.150.20:FF:000025">
    <property type="entry name" value="DNA repair protein REV1"/>
    <property type="match status" value="1"/>
</dbReference>
<dbReference type="Ensembl" id="ENSAMXT00005059488.1">
    <property type="protein sequence ID" value="ENSAMXP00005055020.1"/>
    <property type="gene ID" value="ENSAMXG00005024456.1"/>
</dbReference>
<sequence length="1082" mass="119588">MDGWMDDWIQGGYMAAKVSKLQEQFQKDAPREKQNRGASSNIFSGVAIYVNGYTDPSADELRRLMMLHGGQFHLYYSRSQTTHIIATNLPNSKIKELKEEKVVRPEWITDSIKAGHQLSYLQYQLYAKQKGLNFTSVNARHGQDAGGSGHGLSEPNINLPQACELNHSNPAIITQTVPFKHADKTHCHSSALRPEGVVHQDQSPDSSILSEPPSAPVTTVATVLKNAGNSEKSESSRVRLNGSHHIASDFTLNDSNHQTGKSPAKGSEAGIISEFFSHSRLHHISTWRNEFSEYVNTLQSRRRAAGGATFCGKERLKKIRASQCEGNVRQSCILHVDMDCFFVSVGIRHRPELIGKPVAVTSNRGRGVVPQRAGANPQLEMQYYQKKRTQYRMTPSPENEETCSNGVEQNDLAALSMAEIASCSYEARKAGVRNGMFFGQAKQLCPGLQSVPYDFQAYKEVALAMYETLASYTYNIEALSCDEALVDATALLAELGITPDELASAIRTDVREKTGCSASIGMGSNILLARMATRKAKPNGQYFLRPEEVDDFIRDQSVTSLPGVGRSMSSKLASLGVNTCGDLQQVSMVRLQKEFGPRTGQTLFRFCRGLDDRPVRSEKERKSVSAEMNYNIRFTQDEEAETFLTNLSMEVQKRLQGSGLRGRRITLKVMMRKAGAPLEPAKYGGHGICDNLARSVLLAQPTDSGQLIAAEVLKLFRTMKLTVSDMRGVGLQVHLLESSHSDTGPSRSRSIRDLFTSRLPAQTQGKEHQRTVLFPPFFSDKLTSTSSKQGEVSSPSVLHTTFSDPVPGTSKGEPSTPSHSRAHLNLSIEVPSPSQVDRSVLEALPLELREQVEQSWSHREEKPSTSSHLFTPPHRTPSTTPLVPPAGTLLVHLPDQSGQTGSAGIVLELPDFSQVDPDVFAALPRELQEELRSAYRNRDNTQAQSTVGKNPLLQLKQPAVAKMKRRYKRKNASPAKKGASPLKRLLPGNSPAKSSPSKTIPLSLKSNDVPLEPMEEDILQVVKYCTELVEDKDLEKLDLVIKYMKRLMQQSVESVWSMAFDFILDNVQVVVQQTYGSTLKIT</sequence>
<dbReference type="GO" id="GO:0006281">
    <property type="term" value="P:DNA repair"/>
    <property type="evidence" value="ECO:0007669"/>
    <property type="project" value="UniProtKB-KW"/>
</dbReference>
<accession>A0A8B9LRL1</accession>
<dbReference type="Pfam" id="PF21999">
    <property type="entry name" value="IMS_HHH_1"/>
    <property type="match status" value="1"/>
</dbReference>
<dbReference type="Gene3D" id="1.20.58.1280">
    <property type="entry name" value="DNA repair protein Rev1, C-terminal domain"/>
    <property type="match status" value="1"/>
</dbReference>
<dbReference type="InterPro" id="IPR036775">
    <property type="entry name" value="DNA_pol_Y-fam_lit_finger_sf"/>
</dbReference>
<name>A0A8B9LRL1_ASTMX</name>
<dbReference type="Gene3D" id="3.40.1170.60">
    <property type="match status" value="1"/>
</dbReference>
<feature type="compositionally biased region" description="Polar residues" evidence="15">
    <location>
        <begin position="250"/>
        <end position="261"/>
    </location>
</feature>
<evidence type="ECO:0000256" key="12">
    <source>
        <dbReference type="ARBA" id="ARBA00023242"/>
    </source>
</evidence>
<keyword evidence="8 13" id="KW-0227">DNA damage</keyword>
<protein>
    <recommendedName>
        <fullName evidence="3 13">DNA repair protein REV1</fullName>
        <ecNumber evidence="13">2.7.7.-</ecNumber>
    </recommendedName>
</protein>
<evidence type="ECO:0000256" key="15">
    <source>
        <dbReference type="SAM" id="MobiDB-lite"/>
    </source>
</evidence>
<dbReference type="FunFam" id="3.30.1490.100:FF:000001">
    <property type="entry name" value="DNA repair protein REV1"/>
    <property type="match status" value="1"/>
</dbReference>
<dbReference type="InterPro" id="IPR043128">
    <property type="entry name" value="Rev_trsase/Diguanyl_cyclase"/>
</dbReference>
<dbReference type="InterPro" id="IPR025527">
    <property type="entry name" value="HUWE1/Rev1_UBM"/>
</dbReference>